<comment type="similarity">
    <text evidence="5">Belongs to the RimM family.</text>
</comment>
<evidence type="ECO:0000256" key="5">
    <source>
        <dbReference type="HAMAP-Rule" id="MF_00014"/>
    </source>
</evidence>
<reference evidence="9" key="1">
    <citation type="submission" date="2019-01" db="EMBL/GenBank/DDBJ databases">
        <title>Gri0909 isolated from a small marine red alga.</title>
        <authorList>
            <person name="Kim J."/>
            <person name="Jeong S.E."/>
            <person name="Jeon C.O."/>
        </authorList>
    </citation>
    <scope>NUCLEOTIDE SEQUENCE [LARGE SCALE GENOMIC DNA]</scope>
    <source>
        <strain evidence="9">Gri0909</strain>
    </source>
</reference>
<dbReference type="InterPro" id="IPR002676">
    <property type="entry name" value="RimM_N"/>
</dbReference>
<comment type="subunit">
    <text evidence="5">Binds ribosomal protein uS19.</text>
</comment>
<protein>
    <recommendedName>
        <fullName evidence="5">Ribosome maturation factor RimM</fullName>
    </recommendedName>
</protein>
<evidence type="ECO:0000256" key="3">
    <source>
        <dbReference type="ARBA" id="ARBA00022552"/>
    </source>
</evidence>
<dbReference type="GO" id="GO:0043022">
    <property type="term" value="F:ribosome binding"/>
    <property type="evidence" value="ECO:0007669"/>
    <property type="project" value="InterPro"/>
</dbReference>
<dbReference type="OrthoDB" id="9788191at2"/>
<evidence type="ECO:0000313" key="9">
    <source>
        <dbReference type="Proteomes" id="UP000287447"/>
    </source>
</evidence>
<dbReference type="GO" id="GO:0005840">
    <property type="term" value="C:ribosome"/>
    <property type="evidence" value="ECO:0007669"/>
    <property type="project" value="InterPro"/>
</dbReference>
<dbReference type="GO" id="GO:0042274">
    <property type="term" value="P:ribosomal small subunit biogenesis"/>
    <property type="evidence" value="ECO:0007669"/>
    <property type="project" value="UniProtKB-UniRule"/>
</dbReference>
<dbReference type="AlphaFoldDB" id="A0A3S2W8B7"/>
<dbReference type="InterPro" id="IPR056792">
    <property type="entry name" value="PRC_RimM"/>
</dbReference>
<dbReference type="HAMAP" id="MF_00014">
    <property type="entry name" value="Ribosome_mat_RimM"/>
    <property type="match status" value="1"/>
</dbReference>
<name>A0A3S2W8B7_9PROT</name>
<dbReference type="SUPFAM" id="SSF50447">
    <property type="entry name" value="Translation proteins"/>
    <property type="match status" value="1"/>
</dbReference>
<dbReference type="Proteomes" id="UP000287447">
    <property type="component" value="Unassembled WGS sequence"/>
</dbReference>
<dbReference type="Gene3D" id="2.40.30.60">
    <property type="entry name" value="RimM"/>
    <property type="match status" value="1"/>
</dbReference>
<dbReference type="SUPFAM" id="SSF50346">
    <property type="entry name" value="PRC-barrel domain"/>
    <property type="match status" value="1"/>
</dbReference>
<keyword evidence="9" id="KW-1185">Reference proteome</keyword>
<dbReference type="InterPro" id="IPR036976">
    <property type="entry name" value="RimM_N_sf"/>
</dbReference>
<dbReference type="InterPro" id="IPR011033">
    <property type="entry name" value="PRC_barrel-like_sf"/>
</dbReference>
<evidence type="ECO:0000259" key="7">
    <source>
        <dbReference type="Pfam" id="PF24986"/>
    </source>
</evidence>
<dbReference type="NCBIfam" id="TIGR02273">
    <property type="entry name" value="16S_RimM"/>
    <property type="match status" value="1"/>
</dbReference>
<dbReference type="Gene3D" id="2.30.30.240">
    <property type="entry name" value="PRC-barrel domain"/>
    <property type="match status" value="1"/>
</dbReference>
<dbReference type="Pfam" id="PF24986">
    <property type="entry name" value="PRC_RimM"/>
    <property type="match status" value="1"/>
</dbReference>
<dbReference type="GO" id="GO:0005737">
    <property type="term" value="C:cytoplasm"/>
    <property type="evidence" value="ECO:0007669"/>
    <property type="project" value="UniProtKB-SubCell"/>
</dbReference>
<proteinExistence type="inferred from homology"/>
<evidence type="ECO:0000256" key="1">
    <source>
        <dbReference type="ARBA" id="ARBA00022490"/>
    </source>
</evidence>
<evidence type="ECO:0000259" key="6">
    <source>
        <dbReference type="Pfam" id="PF01782"/>
    </source>
</evidence>
<dbReference type="PANTHER" id="PTHR33692">
    <property type="entry name" value="RIBOSOME MATURATION FACTOR RIMM"/>
    <property type="match status" value="1"/>
</dbReference>
<dbReference type="Pfam" id="PF01782">
    <property type="entry name" value="RimM"/>
    <property type="match status" value="1"/>
</dbReference>
<dbReference type="InterPro" id="IPR009000">
    <property type="entry name" value="Transl_B-barrel_sf"/>
</dbReference>
<evidence type="ECO:0000256" key="2">
    <source>
        <dbReference type="ARBA" id="ARBA00022517"/>
    </source>
</evidence>
<accession>A0A3S2W8B7</accession>
<comment type="domain">
    <text evidence="5">The PRC barrel domain binds ribosomal protein uS19.</text>
</comment>
<evidence type="ECO:0000313" key="8">
    <source>
        <dbReference type="EMBL" id="RVU39694.1"/>
    </source>
</evidence>
<sequence>MKDGTKQASDLVLVGVVTAPHGVRGLVKVKSFTEEPSDMVAYGLLSDQTGRKTFQMDIVGEAKGQLIVRMDGIADRNAAEDLKGQKLFIHRSALPETEEDEFYHADLIGLRTVLADGSPHGLIKAVYDFGAGDLLEVALDDAGMTYLPFTREVVPTIDLVAGTATVIPPTEVDAVEVEGADEPDAQGEDA</sequence>
<comment type="function">
    <text evidence="5">An accessory protein needed during the final step in the assembly of 30S ribosomal subunit, possibly for assembly of the head region. Essential for efficient processing of 16S rRNA. May be needed both before and after RbfA during the maturation of 16S rRNA. It has affinity for free ribosomal 30S subunits but not for 70S ribosomes.</text>
</comment>
<keyword evidence="2 5" id="KW-0690">Ribosome biogenesis</keyword>
<dbReference type="GO" id="GO:0006364">
    <property type="term" value="P:rRNA processing"/>
    <property type="evidence" value="ECO:0007669"/>
    <property type="project" value="UniProtKB-UniRule"/>
</dbReference>
<dbReference type="PANTHER" id="PTHR33692:SF1">
    <property type="entry name" value="RIBOSOME MATURATION FACTOR RIMM"/>
    <property type="match status" value="1"/>
</dbReference>
<dbReference type="EMBL" id="SADE01000001">
    <property type="protein sequence ID" value="RVU39694.1"/>
    <property type="molecule type" value="Genomic_DNA"/>
</dbReference>
<keyword evidence="4 5" id="KW-0143">Chaperone</keyword>
<comment type="caution">
    <text evidence="8">The sequence shown here is derived from an EMBL/GenBank/DDBJ whole genome shotgun (WGS) entry which is preliminary data.</text>
</comment>
<feature type="domain" description="RimM N-terminal" evidence="6">
    <location>
        <begin position="14"/>
        <end position="92"/>
    </location>
</feature>
<organism evidence="8 9">
    <name type="scientific">Hwanghaeella grinnelliae</name>
    <dbReference type="NCBI Taxonomy" id="2500179"/>
    <lineage>
        <taxon>Bacteria</taxon>
        <taxon>Pseudomonadati</taxon>
        <taxon>Pseudomonadota</taxon>
        <taxon>Alphaproteobacteria</taxon>
        <taxon>Rhodospirillales</taxon>
        <taxon>Rhodospirillaceae</taxon>
        <taxon>Hwanghaeella</taxon>
    </lineage>
</organism>
<gene>
    <name evidence="5 8" type="primary">rimM</name>
    <name evidence="8" type="ORF">EOI86_01360</name>
</gene>
<evidence type="ECO:0000256" key="4">
    <source>
        <dbReference type="ARBA" id="ARBA00023186"/>
    </source>
</evidence>
<feature type="domain" description="Ribosome maturation factor RimM PRC barrel" evidence="7">
    <location>
        <begin position="105"/>
        <end position="171"/>
    </location>
</feature>
<comment type="subcellular location">
    <subcellularLocation>
        <location evidence="5">Cytoplasm</location>
    </subcellularLocation>
</comment>
<keyword evidence="1 5" id="KW-0963">Cytoplasm</keyword>
<dbReference type="InterPro" id="IPR011961">
    <property type="entry name" value="RimM"/>
</dbReference>
<keyword evidence="3 5" id="KW-0698">rRNA processing</keyword>